<dbReference type="Proteomes" id="UP000266188">
    <property type="component" value="Unassembled WGS sequence"/>
</dbReference>
<dbReference type="AlphaFoldDB" id="A0A3A2ZXE1"/>
<evidence type="ECO:0000256" key="1">
    <source>
        <dbReference type="ARBA" id="ARBA00004141"/>
    </source>
</evidence>
<feature type="transmembrane region" description="Helical" evidence="6">
    <location>
        <begin position="293"/>
        <end position="314"/>
    </location>
</feature>
<keyword evidence="5 6" id="KW-0472">Membrane</keyword>
<dbReference type="OrthoDB" id="5086884at2759"/>
<dbReference type="Pfam" id="PF07690">
    <property type="entry name" value="MFS_1"/>
    <property type="match status" value="1"/>
</dbReference>
<comment type="subcellular location">
    <subcellularLocation>
        <location evidence="1">Membrane</location>
        <topology evidence="1">Multi-pass membrane protein</topology>
    </subcellularLocation>
</comment>
<dbReference type="PANTHER" id="PTHR23506">
    <property type="entry name" value="GH10249P"/>
    <property type="match status" value="1"/>
</dbReference>
<organism evidence="7 8">
    <name type="scientific">Aspergillus sclerotialis</name>
    <dbReference type="NCBI Taxonomy" id="2070753"/>
    <lineage>
        <taxon>Eukaryota</taxon>
        <taxon>Fungi</taxon>
        <taxon>Dikarya</taxon>
        <taxon>Ascomycota</taxon>
        <taxon>Pezizomycotina</taxon>
        <taxon>Eurotiomycetes</taxon>
        <taxon>Eurotiomycetidae</taxon>
        <taxon>Eurotiales</taxon>
        <taxon>Aspergillaceae</taxon>
        <taxon>Aspergillus</taxon>
        <taxon>Aspergillus subgen. Polypaecilum</taxon>
    </lineage>
</organism>
<feature type="transmembrane region" description="Helical" evidence="6">
    <location>
        <begin position="172"/>
        <end position="192"/>
    </location>
</feature>
<dbReference type="Gene3D" id="1.20.1250.20">
    <property type="entry name" value="MFS general substrate transporter like domains"/>
    <property type="match status" value="1"/>
</dbReference>
<accession>A0A3A2ZXE1</accession>
<dbReference type="GO" id="GO:0016020">
    <property type="term" value="C:membrane"/>
    <property type="evidence" value="ECO:0007669"/>
    <property type="project" value="UniProtKB-SubCell"/>
</dbReference>
<dbReference type="GO" id="GO:0022857">
    <property type="term" value="F:transmembrane transporter activity"/>
    <property type="evidence" value="ECO:0007669"/>
    <property type="project" value="InterPro"/>
</dbReference>
<comment type="caution">
    <text evidence="7">The sequence shown here is derived from an EMBL/GenBank/DDBJ whole genome shotgun (WGS) entry which is preliminary data.</text>
</comment>
<dbReference type="InterPro" id="IPR050930">
    <property type="entry name" value="MFS_Vesicular_Transporter"/>
</dbReference>
<dbReference type="InterPro" id="IPR011701">
    <property type="entry name" value="MFS"/>
</dbReference>
<keyword evidence="8" id="KW-1185">Reference proteome</keyword>
<evidence type="ECO:0000256" key="3">
    <source>
        <dbReference type="ARBA" id="ARBA00022692"/>
    </source>
</evidence>
<dbReference type="EMBL" id="MVGC01000011">
    <property type="protein sequence ID" value="RJE26993.1"/>
    <property type="molecule type" value="Genomic_DNA"/>
</dbReference>
<evidence type="ECO:0000256" key="5">
    <source>
        <dbReference type="ARBA" id="ARBA00023136"/>
    </source>
</evidence>
<evidence type="ECO:0000256" key="6">
    <source>
        <dbReference type="SAM" id="Phobius"/>
    </source>
</evidence>
<protein>
    <submittedName>
        <fullName evidence="7">Mfs transporter</fullName>
    </submittedName>
</protein>
<name>A0A3A2ZXE1_9EURO</name>
<dbReference type="InterPro" id="IPR036259">
    <property type="entry name" value="MFS_trans_sf"/>
</dbReference>
<dbReference type="STRING" id="2070753.A0A3A2ZXE1"/>
<feature type="transmembrane region" description="Helical" evidence="6">
    <location>
        <begin position="46"/>
        <end position="66"/>
    </location>
</feature>
<evidence type="ECO:0000256" key="2">
    <source>
        <dbReference type="ARBA" id="ARBA00022448"/>
    </source>
</evidence>
<evidence type="ECO:0000313" key="7">
    <source>
        <dbReference type="EMBL" id="RJE26993.1"/>
    </source>
</evidence>
<feature type="transmembrane region" description="Helical" evidence="6">
    <location>
        <begin position="138"/>
        <end position="160"/>
    </location>
</feature>
<evidence type="ECO:0000256" key="4">
    <source>
        <dbReference type="ARBA" id="ARBA00022989"/>
    </source>
</evidence>
<reference evidence="8" key="1">
    <citation type="submission" date="2017-02" db="EMBL/GenBank/DDBJ databases">
        <authorList>
            <person name="Tafer H."/>
            <person name="Lopandic K."/>
        </authorList>
    </citation>
    <scope>NUCLEOTIDE SEQUENCE [LARGE SCALE GENOMIC DNA]</scope>
    <source>
        <strain evidence="8">CBS 366.77</strain>
    </source>
</reference>
<feature type="transmembrane region" description="Helical" evidence="6">
    <location>
        <begin position="12"/>
        <end position="34"/>
    </location>
</feature>
<feature type="transmembrane region" description="Helical" evidence="6">
    <location>
        <begin position="204"/>
        <end position="220"/>
    </location>
</feature>
<proteinExistence type="predicted"/>
<evidence type="ECO:0000313" key="8">
    <source>
        <dbReference type="Proteomes" id="UP000266188"/>
    </source>
</evidence>
<dbReference type="PANTHER" id="PTHR23506:SF35">
    <property type="entry name" value="MAJOR FACILITATOR SUPERFAMILY (MFS) PROFILE DOMAIN-CONTAINING PROTEIN-RELATED"/>
    <property type="match status" value="1"/>
</dbReference>
<keyword evidence="3 6" id="KW-0812">Transmembrane</keyword>
<sequence>MAIVGDSVGTRHIAKAFGFMCLFISGGLLCGPAISGTLYDLVSYSATWASAFAVLVLGVGLQSLVVERSSIQETSGAEALSANNQLQNSQNSAVTSPLLPSTSSTDYTLYQSFPKQVEEPPTTNVYAMMLYNTRVSTALVADVLFAMTIASFDTTIPLHIQKVFAWKSLQAGFLFLLLQLPSLILVVPAGWLKDKIGMRMPVTVGFLFLAPSLWLLGLPGEDGFEWANHGQAGQIIYVFALLGIGVWRTLLLGFGGVEVMQGATDLAVKYPKVLGENGVYSRAFSLSNISWKLGMFIGPLVSGSLTDAVGYYYMNVFFGMPSLLVHSPVN</sequence>
<dbReference type="SUPFAM" id="SSF103473">
    <property type="entry name" value="MFS general substrate transporter"/>
    <property type="match status" value="1"/>
</dbReference>
<gene>
    <name evidence="7" type="ORF">PHISCL_00694</name>
</gene>
<keyword evidence="4 6" id="KW-1133">Transmembrane helix</keyword>
<keyword evidence="2" id="KW-0813">Transport</keyword>
<feature type="transmembrane region" description="Helical" evidence="6">
    <location>
        <begin position="232"/>
        <end position="251"/>
    </location>
</feature>